<dbReference type="Proteomes" id="UP000051952">
    <property type="component" value="Unassembled WGS sequence"/>
</dbReference>
<dbReference type="AlphaFoldDB" id="A0A0S4IP74"/>
<sequence length="71" mass="8326">MRSPCSVFMLRSSWWAKWGTRETIHICETKRALRWHEKDWESKKKKPDRSTSCALSLSLATARNVRLTSMG</sequence>
<reference evidence="2" key="1">
    <citation type="submission" date="2015-09" db="EMBL/GenBank/DDBJ databases">
        <authorList>
            <consortium name="Pathogen Informatics"/>
        </authorList>
    </citation>
    <scope>NUCLEOTIDE SEQUENCE [LARGE SCALE GENOMIC DNA]</scope>
    <source>
        <strain evidence="2">Lake Konstanz</strain>
    </source>
</reference>
<name>A0A0S4IP74_BODSA</name>
<dbReference type="EMBL" id="CYKH01000222">
    <property type="protein sequence ID" value="CUE98897.1"/>
    <property type="molecule type" value="Genomic_DNA"/>
</dbReference>
<keyword evidence="2" id="KW-1185">Reference proteome</keyword>
<accession>A0A0S4IP74</accession>
<gene>
    <name evidence="1" type="ORF">BSAL_57975</name>
</gene>
<organism evidence="1 2">
    <name type="scientific">Bodo saltans</name>
    <name type="common">Flagellated protozoan</name>
    <dbReference type="NCBI Taxonomy" id="75058"/>
    <lineage>
        <taxon>Eukaryota</taxon>
        <taxon>Discoba</taxon>
        <taxon>Euglenozoa</taxon>
        <taxon>Kinetoplastea</taxon>
        <taxon>Metakinetoplastina</taxon>
        <taxon>Eubodonida</taxon>
        <taxon>Bodonidae</taxon>
        <taxon>Bodo</taxon>
    </lineage>
</organism>
<evidence type="ECO:0000313" key="1">
    <source>
        <dbReference type="EMBL" id="CUE98897.1"/>
    </source>
</evidence>
<dbReference type="VEuPathDB" id="TriTrypDB:BSAL_57975"/>
<evidence type="ECO:0000313" key="2">
    <source>
        <dbReference type="Proteomes" id="UP000051952"/>
    </source>
</evidence>
<proteinExistence type="predicted"/>
<protein>
    <submittedName>
        <fullName evidence="1">Uncharacterized protein</fullName>
    </submittedName>
</protein>